<comment type="caution">
    <text evidence="1">The sequence shown here is derived from an EMBL/GenBank/DDBJ whole genome shotgun (WGS) entry which is preliminary data.</text>
</comment>
<reference evidence="1" key="1">
    <citation type="submission" date="2024-01" db="EMBL/GenBank/DDBJ databases">
        <authorList>
            <person name="Webb A."/>
        </authorList>
    </citation>
    <scope>NUCLEOTIDE SEQUENCE</scope>
    <source>
        <strain evidence="1">Pm1</strain>
    </source>
</reference>
<evidence type="ECO:0000313" key="2">
    <source>
        <dbReference type="Proteomes" id="UP001162060"/>
    </source>
</evidence>
<dbReference type="Proteomes" id="UP001162060">
    <property type="component" value="Unassembled WGS sequence"/>
</dbReference>
<organism evidence="1 2">
    <name type="scientific">Peronospora matthiolae</name>
    <dbReference type="NCBI Taxonomy" id="2874970"/>
    <lineage>
        <taxon>Eukaryota</taxon>
        <taxon>Sar</taxon>
        <taxon>Stramenopiles</taxon>
        <taxon>Oomycota</taxon>
        <taxon>Peronosporomycetes</taxon>
        <taxon>Peronosporales</taxon>
        <taxon>Peronosporaceae</taxon>
        <taxon>Peronospora</taxon>
    </lineage>
</organism>
<dbReference type="AlphaFoldDB" id="A0AAV1TYP3"/>
<gene>
    <name evidence="1" type="ORF">PM001_LOCUS11482</name>
</gene>
<protein>
    <submittedName>
        <fullName evidence="1">Uncharacterized protein</fullName>
    </submittedName>
</protein>
<name>A0AAV1TYP3_9STRA</name>
<sequence>MDTPEHLQRVAIKGYVDRELADLRRRASTSTVVKTSKVVKLDVSSYSGVEAPRFQSLAL</sequence>
<accession>A0AAV1TYP3</accession>
<evidence type="ECO:0000313" key="1">
    <source>
        <dbReference type="EMBL" id="CAK7926332.1"/>
    </source>
</evidence>
<dbReference type="EMBL" id="CAKLBY020000097">
    <property type="protein sequence ID" value="CAK7926332.1"/>
    <property type="molecule type" value="Genomic_DNA"/>
</dbReference>
<proteinExistence type="predicted"/>